<dbReference type="AlphaFoldDB" id="A0A8C0VZW1"/>
<dbReference type="Ensembl" id="ENSCCNT00000003477.1">
    <property type="protein sequence ID" value="ENSCCNP00000002616.1"/>
    <property type="gene ID" value="ENSCCNG00000002867.1"/>
</dbReference>
<sequence length="105" mass="11166">MKAFPHSLHSWSFFSVGVFLWVTTICLKIFCLSTLAVFCCCSKVPSTSEVALNVEMSMLSFSENTGDSTSVIGGCGSDPLPLVSGPSSATSDGKFKDTCSGYMEK</sequence>
<evidence type="ECO:0000256" key="1">
    <source>
        <dbReference type="SAM" id="MobiDB-lite"/>
    </source>
</evidence>
<feature type="compositionally biased region" description="Basic and acidic residues" evidence="1">
    <location>
        <begin position="93"/>
        <end position="105"/>
    </location>
</feature>
<keyword evidence="2" id="KW-0812">Transmembrane</keyword>
<proteinExistence type="predicted"/>
<protein>
    <submittedName>
        <fullName evidence="3">Uncharacterized protein</fullName>
    </submittedName>
</protein>
<name>A0A8C0VZW1_CASCN</name>
<evidence type="ECO:0000313" key="3">
    <source>
        <dbReference type="Ensembl" id="ENSCCNP00000002616.1"/>
    </source>
</evidence>
<evidence type="ECO:0000256" key="2">
    <source>
        <dbReference type="SAM" id="Phobius"/>
    </source>
</evidence>
<organism evidence="3">
    <name type="scientific">Castor canadensis</name>
    <name type="common">American beaver</name>
    <dbReference type="NCBI Taxonomy" id="51338"/>
    <lineage>
        <taxon>Eukaryota</taxon>
        <taxon>Metazoa</taxon>
        <taxon>Chordata</taxon>
        <taxon>Craniata</taxon>
        <taxon>Vertebrata</taxon>
        <taxon>Euteleostomi</taxon>
        <taxon>Mammalia</taxon>
        <taxon>Eutheria</taxon>
        <taxon>Euarchontoglires</taxon>
        <taxon>Glires</taxon>
        <taxon>Rodentia</taxon>
        <taxon>Castorimorpha</taxon>
        <taxon>Castoridae</taxon>
        <taxon>Castor</taxon>
    </lineage>
</organism>
<feature type="transmembrane region" description="Helical" evidence="2">
    <location>
        <begin position="12"/>
        <end position="38"/>
    </location>
</feature>
<keyword evidence="2" id="KW-0472">Membrane</keyword>
<feature type="region of interest" description="Disordered" evidence="1">
    <location>
        <begin position="83"/>
        <end position="105"/>
    </location>
</feature>
<keyword evidence="2" id="KW-1133">Transmembrane helix</keyword>
<reference evidence="3" key="1">
    <citation type="submission" date="2023-09" db="UniProtKB">
        <authorList>
            <consortium name="Ensembl"/>
        </authorList>
    </citation>
    <scope>IDENTIFICATION</scope>
</reference>
<accession>A0A8C0VZW1</accession>